<dbReference type="GO" id="GO:0005524">
    <property type="term" value="F:ATP binding"/>
    <property type="evidence" value="ECO:0007669"/>
    <property type="project" value="UniProtKB-KW"/>
</dbReference>
<keyword evidence="7" id="KW-0067">ATP-binding</keyword>
<evidence type="ECO:0000256" key="6">
    <source>
        <dbReference type="ARBA" id="ARBA00022777"/>
    </source>
</evidence>
<evidence type="ECO:0000256" key="5">
    <source>
        <dbReference type="ARBA" id="ARBA00022741"/>
    </source>
</evidence>
<evidence type="ECO:0000256" key="3">
    <source>
        <dbReference type="ARBA" id="ARBA00022553"/>
    </source>
</evidence>
<dbReference type="GO" id="GO:0004673">
    <property type="term" value="F:protein histidine kinase activity"/>
    <property type="evidence" value="ECO:0007669"/>
    <property type="project" value="UniProtKB-EC"/>
</dbReference>
<dbReference type="InterPro" id="IPR036890">
    <property type="entry name" value="HATPase_C_sf"/>
</dbReference>
<accession>A0A934IJK9</accession>
<protein>
    <recommendedName>
        <fullName evidence="2">histidine kinase</fullName>
        <ecNumber evidence="2">2.7.13.3</ecNumber>
    </recommendedName>
</protein>
<evidence type="ECO:0000256" key="2">
    <source>
        <dbReference type="ARBA" id="ARBA00012438"/>
    </source>
</evidence>
<keyword evidence="5" id="KW-0547">Nucleotide-binding</keyword>
<dbReference type="Proteomes" id="UP000642488">
    <property type="component" value="Unassembled WGS sequence"/>
</dbReference>
<reference evidence="8" key="1">
    <citation type="submission" date="2020-12" db="EMBL/GenBank/DDBJ databases">
        <title>Bacterial taxonomy.</title>
        <authorList>
            <person name="Pan X."/>
        </authorList>
    </citation>
    <scope>NUCLEOTIDE SEQUENCE</scope>
    <source>
        <strain evidence="8">KCTC 52957</strain>
    </source>
</reference>
<gene>
    <name evidence="8" type="ORF">ILP92_17325</name>
</gene>
<dbReference type="AlphaFoldDB" id="A0A934IJK9"/>
<dbReference type="PANTHER" id="PTHR41523:SF8">
    <property type="entry name" value="ETHYLENE RESPONSE SENSOR PROTEIN"/>
    <property type="match status" value="1"/>
</dbReference>
<proteinExistence type="predicted"/>
<comment type="caution">
    <text evidence="8">The sequence shown here is derived from an EMBL/GenBank/DDBJ whole genome shotgun (WGS) entry which is preliminary data.</text>
</comment>
<name>A0A934IJK9_9RHOB</name>
<keyword evidence="9" id="KW-1185">Reference proteome</keyword>
<sequence length="150" mass="15898">MPDRPRRRDGASGRGDIALSDLVSEVLKPYSDAARLTIGRDGPAVRIGPDASAYLALAINELATNAVKYGALSNTDGSLSLSWIVDQDTVILDWSEHRPGGGMAIGSQPGFGSKLIDLCISVRLEGRIETRATDHGLSRAITLPMRALAT</sequence>
<dbReference type="PANTHER" id="PTHR41523">
    <property type="entry name" value="TWO-COMPONENT SYSTEM SENSOR PROTEIN"/>
    <property type="match status" value="1"/>
</dbReference>
<organism evidence="8 9">
    <name type="scientific">Palleronia pontilimi</name>
    <dbReference type="NCBI Taxonomy" id="1964209"/>
    <lineage>
        <taxon>Bacteria</taxon>
        <taxon>Pseudomonadati</taxon>
        <taxon>Pseudomonadota</taxon>
        <taxon>Alphaproteobacteria</taxon>
        <taxon>Rhodobacterales</taxon>
        <taxon>Roseobacteraceae</taxon>
        <taxon>Palleronia</taxon>
    </lineage>
</organism>
<dbReference type="EMBL" id="JAEKPD010000027">
    <property type="protein sequence ID" value="MBJ3764500.1"/>
    <property type="molecule type" value="Genomic_DNA"/>
</dbReference>
<evidence type="ECO:0000313" key="8">
    <source>
        <dbReference type="EMBL" id="MBJ3764500.1"/>
    </source>
</evidence>
<keyword evidence="3" id="KW-0597">Phosphoprotein</keyword>
<dbReference type="EC" id="2.7.13.3" evidence="2"/>
<keyword evidence="6" id="KW-0418">Kinase</keyword>
<dbReference type="Gene3D" id="3.30.565.10">
    <property type="entry name" value="Histidine kinase-like ATPase, C-terminal domain"/>
    <property type="match status" value="1"/>
</dbReference>
<comment type="catalytic activity">
    <reaction evidence="1">
        <text>ATP + protein L-histidine = ADP + protein N-phospho-L-histidine.</text>
        <dbReference type="EC" id="2.7.13.3"/>
    </reaction>
</comment>
<keyword evidence="4" id="KW-0808">Transferase</keyword>
<evidence type="ECO:0000256" key="4">
    <source>
        <dbReference type="ARBA" id="ARBA00022679"/>
    </source>
</evidence>
<dbReference type="SUPFAM" id="SSF55874">
    <property type="entry name" value="ATPase domain of HSP90 chaperone/DNA topoisomerase II/histidine kinase"/>
    <property type="match status" value="1"/>
</dbReference>
<evidence type="ECO:0000313" key="9">
    <source>
        <dbReference type="Proteomes" id="UP000642488"/>
    </source>
</evidence>
<evidence type="ECO:0000256" key="7">
    <source>
        <dbReference type="ARBA" id="ARBA00022840"/>
    </source>
</evidence>
<dbReference type="RefSeq" id="WP_198917671.1">
    <property type="nucleotide sequence ID" value="NZ_JAEKPD010000027.1"/>
</dbReference>
<evidence type="ECO:0000256" key="1">
    <source>
        <dbReference type="ARBA" id="ARBA00000085"/>
    </source>
</evidence>